<dbReference type="OrthoDB" id="7375033at2"/>
<dbReference type="PROSITE" id="PS51318">
    <property type="entry name" value="TAT"/>
    <property type="match status" value="1"/>
</dbReference>
<dbReference type="InterPro" id="IPR042100">
    <property type="entry name" value="Bug_dom1"/>
</dbReference>
<keyword evidence="2" id="KW-0732">Signal</keyword>
<dbReference type="PANTHER" id="PTHR42928:SF5">
    <property type="entry name" value="BLR1237 PROTEIN"/>
    <property type="match status" value="1"/>
</dbReference>
<dbReference type="PANTHER" id="PTHR42928">
    <property type="entry name" value="TRICARBOXYLATE-BINDING PROTEIN"/>
    <property type="match status" value="1"/>
</dbReference>
<dbReference type="Pfam" id="PF03401">
    <property type="entry name" value="TctC"/>
    <property type="match status" value="1"/>
</dbReference>
<feature type="chain" id="PRO_5032572247" evidence="2">
    <location>
        <begin position="32"/>
        <end position="330"/>
    </location>
</feature>
<dbReference type="Proteomes" id="UP000460715">
    <property type="component" value="Unassembled WGS sequence"/>
</dbReference>
<keyword evidence="4" id="KW-1185">Reference proteome</keyword>
<dbReference type="InterPro" id="IPR006311">
    <property type="entry name" value="TAT_signal"/>
</dbReference>
<evidence type="ECO:0000313" key="4">
    <source>
        <dbReference type="Proteomes" id="UP000460715"/>
    </source>
</evidence>
<sequence>MNEYRTTRRGVLAFGAAALAGATTHVTPAAAQAWPSRPITMVVPFPPGGTSDTMARLIASEVGKALGQTIVVENRAGANGNIGSAAVARSAADGYTLLLSGIGSHAINAGLYKSMPYDTVKDFTHITLIASGPNGIAVHPDFPARTLADLVALAKREPGKHSYASSGTGSSGNLAMELFKLKAGVAIEHIPYRGGAPAMTDVLGGQVPVLITNADALLPHVKDGRLRMLAVTSAERSALFPDTPTVVESGTPDVIAVSWTGLSAPAGLPAAMVARLQAETAKAVRGPLKEKLLANGLVPGGISAEAYASFVASETTRWKEVVEAAGIKPE</sequence>
<organism evidence="3 4">
    <name type="scientific">Teichococcus coralli</name>
    <dbReference type="NCBI Taxonomy" id="2545983"/>
    <lineage>
        <taxon>Bacteria</taxon>
        <taxon>Pseudomonadati</taxon>
        <taxon>Pseudomonadota</taxon>
        <taxon>Alphaproteobacteria</taxon>
        <taxon>Acetobacterales</taxon>
        <taxon>Roseomonadaceae</taxon>
        <taxon>Roseomonas</taxon>
    </lineage>
</organism>
<dbReference type="Gene3D" id="3.40.190.10">
    <property type="entry name" value="Periplasmic binding protein-like II"/>
    <property type="match status" value="1"/>
</dbReference>
<dbReference type="PIRSF" id="PIRSF017082">
    <property type="entry name" value="YflP"/>
    <property type="match status" value="1"/>
</dbReference>
<feature type="signal peptide" evidence="2">
    <location>
        <begin position="1"/>
        <end position="31"/>
    </location>
</feature>
<proteinExistence type="inferred from homology"/>
<dbReference type="SUPFAM" id="SSF53850">
    <property type="entry name" value="Periplasmic binding protein-like II"/>
    <property type="match status" value="1"/>
</dbReference>
<dbReference type="AlphaFoldDB" id="A0A845B6E4"/>
<evidence type="ECO:0000256" key="2">
    <source>
        <dbReference type="SAM" id="SignalP"/>
    </source>
</evidence>
<comment type="similarity">
    <text evidence="1">Belongs to the UPF0065 (bug) family.</text>
</comment>
<dbReference type="InterPro" id="IPR005064">
    <property type="entry name" value="BUG"/>
</dbReference>
<accession>A0A845B6E4</accession>
<evidence type="ECO:0000313" key="3">
    <source>
        <dbReference type="EMBL" id="MXP62245.1"/>
    </source>
</evidence>
<protein>
    <submittedName>
        <fullName evidence="3">Tripartite tricarboxylate transporter substrate binding protein</fullName>
    </submittedName>
</protein>
<gene>
    <name evidence="3" type="ORF">E0493_02630</name>
</gene>
<comment type="caution">
    <text evidence="3">The sequence shown here is derived from an EMBL/GenBank/DDBJ whole genome shotgun (WGS) entry which is preliminary data.</text>
</comment>
<name>A0A845B6E4_9PROT</name>
<evidence type="ECO:0000256" key="1">
    <source>
        <dbReference type="ARBA" id="ARBA00006987"/>
    </source>
</evidence>
<reference evidence="3 4" key="1">
    <citation type="submission" date="2019-03" db="EMBL/GenBank/DDBJ databases">
        <title>Roseomonas sp. a novel Roseomonas species isolated from Sea whip Gorgonian.</title>
        <authorList>
            <person name="Li F."/>
            <person name="Pan X."/>
            <person name="Huang S."/>
            <person name="Li Z."/>
            <person name="Meng B."/>
        </authorList>
    </citation>
    <scope>NUCLEOTIDE SEQUENCE [LARGE SCALE GENOMIC DNA]</scope>
    <source>
        <strain evidence="3 4">M0104</strain>
    </source>
</reference>
<dbReference type="EMBL" id="SNVJ01000002">
    <property type="protein sequence ID" value="MXP62245.1"/>
    <property type="molecule type" value="Genomic_DNA"/>
</dbReference>
<dbReference type="Gene3D" id="3.40.190.150">
    <property type="entry name" value="Bordetella uptake gene, domain 1"/>
    <property type="match status" value="1"/>
</dbReference>
<dbReference type="CDD" id="cd13578">
    <property type="entry name" value="PBP2_Bug27"/>
    <property type="match status" value="1"/>
</dbReference>